<dbReference type="RefSeq" id="XP_022101558.1">
    <property type="nucleotide sequence ID" value="XM_022245866.1"/>
</dbReference>
<organism evidence="1 2">
    <name type="scientific">Acanthaster planci</name>
    <name type="common">Crown-of-thorns starfish</name>
    <dbReference type="NCBI Taxonomy" id="133434"/>
    <lineage>
        <taxon>Eukaryota</taxon>
        <taxon>Metazoa</taxon>
        <taxon>Echinodermata</taxon>
        <taxon>Eleutherozoa</taxon>
        <taxon>Asterozoa</taxon>
        <taxon>Asteroidea</taxon>
        <taxon>Valvatacea</taxon>
        <taxon>Valvatida</taxon>
        <taxon>Acanthasteridae</taxon>
        <taxon>Acanthaster</taxon>
    </lineage>
</organism>
<protein>
    <submittedName>
        <fullName evidence="2">Histamine N-methyltransferase-like isoform X1</fullName>
    </submittedName>
</protein>
<sequence length="330" mass="38103">MNSHALDFAIHYAEPIEKDKMENFDARQLQSLCNDVEHYILCTQQYEKRVAWLPDYMKWVNRYLAHQVLDKLDVTLLEGESLRLLGVGSGEGAVEYQLLSHILTKHPSIHNTVVEPSQTQVDMYKDLIKAKAAELDGVKYDWHLQTLGEYQHHSEMSWDKTKFHFISALYCLYYEPDLDGALAYLYSRLEPGGILLVGMETENCDMIKIEKQFQFAQDEVNPLFCTEHVCTFFKKHNIPYVICNQPDDQRDFDITDCFDDTSDEGSLVLDFLSNVLHFRQSVPPAVLKEFRDYLKSLVTVRDGKVFLFYDSAYILGIKNKVPAVSNASCL</sequence>
<dbReference type="InterPro" id="IPR029063">
    <property type="entry name" value="SAM-dependent_MTases_sf"/>
</dbReference>
<reference evidence="2" key="1">
    <citation type="submission" date="2025-08" db="UniProtKB">
        <authorList>
            <consortium name="RefSeq"/>
        </authorList>
    </citation>
    <scope>IDENTIFICATION</scope>
</reference>
<dbReference type="GeneID" id="110985102"/>
<dbReference type="CDD" id="cd02440">
    <property type="entry name" value="AdoMet_MTases"/>
    <property type="match status" value="1"/>
</dbReference>
<dbReference type="Proteomes" id="UP000694845">
    <property type="component" value="Unplaced"/>
</dbReference>
<accession>A0A8B7Z7D3</accession>
<keyword evidence="1" id="KW-1185">Reference proteome</keyword>
<gene>
    <name evidence="2" type="primary">LOC110985102</name>
</gene>
<evidence type="ECO:0000313" key="1">
    <source>
        <dbReference type="Proteomes" id="UP000694845"/>
    </source>
</evidence>
<evidence type="ECO:0000313" key="2">
    <source>
        <dbReference type="RefSeq" id="XP_022101558.1"/>
    </source>
</evidence>
<name>A0A8B7Z7D3_ACAPL</name>
<dbReference type="Pfam" id="PF13489">
    <property type="entry name" value="Methyltransf_23"/>
    <property type="match status" value="1"/>
</dbReference>
<dbReference type="OrthoDB" id="5984880at2759"/>
<dbReference type="SUPFAM" id="SSF53335">
    <property type="entry name" value="S-adenosyl-L-methionine-dependent methyltransferases"/>
    <property type="match status" value="1"/>
</dbReference>
<proteinExistence type="predicted"/>
<dbReference type="KEGG" id="aplc:110985102"/>
<dbReference type="AlphaFoldDB" id="A0A8B7Z7D3"/>
<dbReference type="Gene3D" id="3.40.50.150">
    <property type="entry name" value="Vaccinia Virus protein VP39"/>
    <property type="match status" value="1"/>
</dbReference>